<feature type="compositionally biased region" description="Acidic residues" evidence="1">
    <location>
        <begin position="193"/>
        <end position="203"/>
    </location>
</feature>
<feature type="region of interest" description="Disordered" evidence="1">
    <location>
        <begin position="70"/>
        <end position="355"/>
    </location>
</feature>
<dbReference type="EMBL" id="FO082276">
    <property type="protein sequence ID" value="CCO15694.1"/>
    <property type="molecule type" value="Genomic_DNA"/>
</dbReference>
<keyword evidence="3" id="KW-1185">Reference proteome</keyword>
<proteinExistence type="predicted"/>
<dbReference type="KEGG" id="bpg:Bathy03g00290"/>
<gene>
    <name evidence="2" type="ORF">Bathy03g00290</name>
</gene>
<feature type="compositionally biased region" description="Basic and acidic residues" evidence="1">
    <location>
        <begin position="228"/>
        <end position="246"/>
    </location>
</feature>
<feature type="compositionally biased region" description="Pro residues" evidence="1">
    <location>
        <begin position="164"/>
        <end position="175"/>
    </location>
</feature>
<dbReference type="OrthoDB" id="10536689at2759"/>
<feature type="compositionally biased region" description="Low complexity" evidence="1">
    <location>
        <begin position="256"/>
        <end position="265"/>
    </location>
</feature>
<feature type="region of interest" description="Disordered" evidence="1">
    <location>
        <begin position="398"/>
        <end position="424"/>
    </location>
</feature>
<reference evidence="2 3" key="1">
    <citation type="submission" date="2011-10" db="EMBL/GenBank/DDBJ databases">
        <authorList>
            <person name="Genoscope - CEA"/>
        </authorList>
    </citation>
    <scope>NUCLEOTIDE SEQUENCE [LARGE SCALE GENOMIC DNA]</scope>
    <source>
        <strain evidence="2 3">RCC 1105</strain>
    </source>
</reference>
<dbReference type="AlphaFoldDB" id="K8ECL1"/>
<dbReference type="RefSeq" id="XP_007514257.1">
    <property type="nucleotide sequence ID" value="XM_007514195.1"/>
</dbReference>
<dbReference type="Proteomes" id="UP000198341">
    <property type="component" value="Chromosome 3"/>
</dbReference>
<sequence length="424" mass="46439">MYSHKAASKTAIDRLERSIEVMGTMPEQIAEAHVRFMGYDLPDNCSAAVKRGRLLKLLSDEVLREAKRAEREEFTTQAKAQNFGDGNDDDDDDENKKNVSSSRRQQNDNVSSSSISSNRRICDDAGDNNSTETKIVNGGGRYNNNNEGSDSDSDSSVQGTERAAPPPRSLSPPPPRVDEREANAASTNTYADSESEASEEDPDNYYGKAALEPEAPPGSNPFATITSEKQKEMEKEALQQIEEAKKMMAALKFNVSKNDNSNTNSSDDEDDEDDNDDNDSIDNISNNDNNKNDDENISNGDLLAGESFAQRQNSKFKNVSFPPLPIEDDVRSIRSDAVSSRGGDDVGSVKDFGGSEYGGSIYSVAATMGSNQNEQEDDEKLLDQLVEEAEVERILRGRIDEEEGDGNIIDDNSEGKENEVPLSL</sequence>
<feature type="compositionally biased region" description="Acidic residues" evidence="1">
    <location>
        <begin position="266"/>
        <end position="280"/>
    </location>
</feature>
<evidence type="ECO:0000313" key="3">
    <source>
        <dbReference type="Proteomes" id="UP000198341"/>
    </source>
</evidence>
<organism evidence="2 3">
    <name type="scientific">Bathycoccus prasinos</name>
    <dbReference type="NCBI Taxonomy" id="41875"/>
    <lineage>
        <taxon>Eukaryota</taxon>
        <taxon>Viridiplantae</taxon>
        <taxon>Chlorophyta</taxon>
        <taxon>Mamiellophyceae</taxon>
        <taxon>Mamiellales</taxon>
        <taxon>Bathycoccaceae</taxon>
        <taxon>Bathycoccus</taxon>
    </lineage>
</organism>
<accession>K8ECL1</accession>
<protein>
    <submittedName>
        <fullName evidence="2">Uncharacterized protein</fullName>
    </submittedName>
</protein>
<evidence type="ECO:0000313" key="2">
    <source>
        <dbReference type="EMBL" id="CCO15694.1"/>
    </source>
</evidence>
<feature type="compositionally biased region" description="Polar residues" evidence="1">
    <location>
        <begin position="98"/>
        <end position="110"/>
    </location>
</feature>
<dbReference type="GeneID" id="19016567"/>
<feature type="compositionally biased region" description="Basic and acidic residues" evidence="1">
    <location>
        <begin position="413"/>
        <end position="424"/>
    </location>
</feature>
<evidence type="ECO:0000256" key="1">
    <source>
        <dbReference type="SAM" id="MobiDB-lite"/>
    </source>
</evidence>
<name>K8ECL1_9CHLO</name>